<dbReference type="AlphaFoldDB" id="A0A4D6GUV1"/>
<name>A0A4D6GUV1_HALS9</name>
<evidence type="ECO:0008006" key="3">
    <source>
        <dbReference type="Google" id="ProtNLM"/>
    </source>
</evidence>
<dbReference type="EMBL" id="CP038631">
    <property type="protein sequence ID" value="QCC45634.1"/>
    <property type="molecule type" value="Genomic_DNA"/>
</dbReference>
<dbReference type="InterPro" id="IPR013783">
    <property type="entry name" value="Ig-like_fold"/>
</dbReference>
<proteinExistence type="predicted"/>
<organism evidence="1 2">
    <name type="scientific">Halobacterium salinarum (strain ATCC 33171 / DSM 3754 / JCM 8978 / NBRC 102687 / NCIMB 764 / 91-R6)</name>
    <dbReference type="NCBI Taxonomy" id="2597657"/>
    <lineage>
        <taxon>Archaea</taxon>
        <taxon>Methanobacteriati</taxon>
        <taxon>Methanobacteriota</taxon>
        <taxon>Stenosarchaea group</taxon>
        <taxon>Halobacteria</taxon>
        <taxon>Halobacteriales</taxon>
        <taxon>Halobacteriaceae</taxon>
        <taxon>Halobacterium</taxon>
    </lineage>
</organism>
<dbReference type="Proteomes" id="UP000296216">
    <property type="component" value="Chromosome"/>
</dbReference>
<evidence type="ECO:0000313" key="1">
    <source>
        <dbReference type="EMBL" id="QCC45634.1"/>
    </source>
</evidence>
<gene>
    <name evidence="1" type="ORF">HBSAL_09955</name>
</gene>
<accession>A0A4D6GUV1</accession>
<protein>
    <recommendedName>
        <fullName evidence="3">CARDB domain-containing protein</fullName>
    </recommendedName>
</protein>
<sequence>MLRHHIRDVPLADTSIIAPSPVKPTDQYVRHPTEFIYYPEMNHDLQVASEHMDRRTYIATVGSAVTGATILSGTAIAGSDDGDDPDVRFGDVEDPPNDVYEVGDTVTVTADIENYEDESKTVYVGYSVYNDGFYENGQRTDVAVSVDANDTVSQDLEWPVSSDAPPGDYGYLLKIWDDRLNNGAPDEALKNGLDKYDKTGEEVFKVEPYI</sequence>
<evidence type="ECO:0000313" key="2">
    <source>
        <dbReference type="Proteomes" id="UP000296216"/>
    </source>
</evidence>
<reference evidence="1 2" key="1">
    <citation type="journal article" date="2019" name="Microbiol. Resour. Announc.">
        <title>The Genome Sequence of the Halobacterium salinarum Type Strain Is Closely Related to That of Laboratory Strains NRC-1 and R1.</title>
        <authorList>
            <person name="Pfeiffer F."/>
            <person name="Marchfelder A."/>
            <person name="Habermann B."/>
            <person name="Dyall-Smith M.L."/>
        </authorList>
    </citation>
    <scope>NUCLEOTIDE SEQUENCE [LARGE SCALE GENOMIC DNA]</scope>
    <source>
        <strain evidence="2">ATCC 33171 / DSM 3754 / JCM 8978 / NBRC 102687 / NCIMB 764 / 91-R6</strain>
    </source>
</reference>
<dbReference type="Gene3D" id="2.60.40.10">
    <property type="entry name" value="Immunoglobulins"/>
    <property type="match status" value="1"/>
</dbReference>